<dbReference type="SUPFAM" id="SSF51735">
    <property type="entry name" value="NAD(P)-binding Rossmann-fold domains"/>
    <property type="match status" value="1"/>
</dbReference>
<name>A0A434AZE9_9BACT</name>
<dbReference type="SUPFAM" id="SSF55347">
    <property type="entry name" value="Glyceraldehyde-3-phosphate dehydrogenase-like, C-terminal domain"/>
    <property type="match status" value="1"/>
</dbReference>
<gene>
    <name evidence="3" type="ORF">DLK05_00580</name>
</gene>
<organism evidence="3 4">
    <name type="scientific">Ancylomarina longa</name>
    <dbReference type="NCBI Taxonomy" id="2487017"/>
    <lineage>
        <taxon>Bacteria</taxon>
        <taxon>Pseudomonadati</taxon>
        <taxon>Bacteroidota</taxon>
        <taxon>Bacteroidia</taxon>
        <taxon>Marinilabiliales</taxon>
        <taxon>Marinifilaceae</taxon>
        <taxon>Ancylomarina</taxon>
    </lineage>
</organism>
<accession>A0A434AZE9</accession>
<dbReference type="PANTHER" id="PTHR43249:SF1">
    <property type="entry name" value="D-GLUCOSIDE 3-DEHYDROGENASE"/>
    <property type="match status" value="1"/>
</dbReference>
<dbReference type="EMBL" id="RJJX01000001">
    <property type="protein sequence ID" value="RUT79885.1"/>
    <property type="molecule type" value="Genomic_DNA"/>
</dbReference>
<dbReference type="InterPro" id="IPR036291">
    <property type="entry name" value="NAD(P)-bd_dom_sf"/>
</dbReference>
<evidence type="ECO:0000313" key="3">
    <source>
        <dbReference type="EMBL" id="RUT79885.1"/>
    </source>
</evidence>
<evidence type="ECO:0000259" key="2">
    <source>
        <dbReference type="Pfam" id="PF22725"/>
    </source>
</evidence>
<evidence type="ECO:0000313" key="4">
    <source>
        <dbReference type="Proteomes" id="UP000282985"/>
    </source>
</evidence>
<evidence type="ECO:0000259" key="1">
    <source>
        <dbReference type="Pfam" id="PF01408"/>
    </source>
</evidence>
<feature type="domain" description="Gfo/Idh/MocA-like oxidoreductase N-terminal" evidence="1">
    <location>
        <begin position="7"/>
        <end position="111"/>
    </location>
</feature>
<dbReference type="PANTHER" id="PTHR43249">
    <property type="entry name" value="UDP-N-ACETYL-2-AMINO-2-DEOXY-D-GLUCURONATE OXIDASE"/>
    <property type="match status" value="1"/>
</dbReference>
<dbReference type="Gene3D" id="3.40.50.720">
    <property type="entry name" value="NAD(P)-binding Rossmann-like Domain"/>
    <property type="match status" value="1"/>
</dbReference>
<dbReference type="InterPro" id="IPR052515">
    <property type="entry name" value="Gfo/Idh/MocA_Oxidoreductase"/>
</dbReference>
<dbReference type="Pfam" id="PF22725">
    <property type="entry name" value="GFO_IDH_MocA_C3"/>
    <property type="match status" value="1"/>
</dbReference>
<dbReference type="Gene3D" id="3.30.360.10">
    <property type="entry name" value="Dihydrodipicolinate Reductase, domain 2"/>
    <property type="match status" value="1"/>
</dbReference>
<proteinExistence type="predicted"/>
<dbReference type="AlphaFoldDB" id="A0A434AZE9"/>
<protein>
    <submittedName>
        <fullName evidence="3">Gfo/Idh/MocA family oxidoreductase</fullName>
    </submittedName>
</protein>
<reference evidence="3 4" key="1">
    <citation type="submission" date="2018-11" db="EMBL/GenBank/DDBJ databases">
        <title>Parancylomarina longa gen. nov., sp. nov., isolated from sediments of southern Okinawa.</title>
        <authorList>
            <person name="Fu T."/>
        </authorList>
    </citation>
    <scope>NUCLEOTIDE SEQUENCE [LARGE SCALE GENOMIC DNA]</scope>
    <source>
        <strain evidence="3 4">T3-2 S1-C</strain>
    </source>
</reference>
<dbReference type="Proteomes" id="UP000282985">
    <property type="component" value="Unassembled WGS sequence"/>
</dbReference>
<comment type="caution">
    <text evidence="3">The sequence shown here is derived from an EMBL/GenBank/DDBJ whole genome shotgun (WGS) entry which is preliminary data.</text>
</comment>
<dbReference type="InterPro" id="IPR000683">
    <property type="entry name" value="Gfo/Idh/MocA-like_OxRdtase_N"/>
</dbReference>
<keyword evidence="4" id="KW-1185">Reference proteome</keyword>
<dbReference type="InterPro" id="IPR055170">
    <property type="entry name" value="GFO_IDH_MocA-like_dom"/>
</dbReference>
<feature type="domain" description="GFO/IDH/MocA-like oxidoreductase" evidence="2">
    <location>
        <begin position="136"/>
        <end position="258"/>
    </location>
</feature>
<sequence>MNINRKIRFGIVGLGHIGKRHLEMIRCNQDTEVVACCDLLPPGDLGLYIPGISFYQDYEELLANHPEIDVMNICVPNGLHAEFTLSALDKGFHVVCEKPMALSKSEAEQMLYKSLEVSRHIFVVKQNRYSPPSLWLKEVINKKLLGEIYMVQMNCFWNRDKRYYQPNSWRGSQIEDGGTLFTQFSHFIDIMYWLFGDIKNVKGIFKDFNHSDLTDFEDSGLVSFEFVNGGIGCLNYSTAVHNKNLESSVIIIGEKGTIKVAGQYMNEVVYCDIENYKMPVLKPSNPPIDYGAYKGSAQNHHYVIANVVDKLQNNGSIATNALEGLKVVDIIEKIYQLRDLMEIKHPKPDTLQYYLNHVHIGGQKENLKS</sequence>
<dbReference type="Pfam" id="PF01408">
    <property type="entry name" value="GFO_IDH_MocA"/>
    <property type="match status" value="1"/>
</dbReference>
<dbReference type="RefSeq" id="WP_127342024.1">
    <property type="nucleotide sequence ID" value="NZ_RJJX01000001.1"/>
</dbReference>
<dbReference type="GO" id="GO:0000166">
    <property type="term" value="F:nucleotide binding"/>
    <property type="evidence" value="ECO:0007669"/>
    <property type="project" value="InterPro"/>
</dbReference>
<dbReference type="OrthoDB" id="9815825at2"/>